<keyword evidence="2" id="KW-1185">Reference proteome</keyword>
<comment type="caution">
    <text evidence="1">The sequence shown here is derived from an EMBL/GenBank/DDBJ whole genome shotgun (WGS) entry which is preliminary data.</text>
</comment>
<accession>A0AAD9L369</accession>
<dbReference type="EMBL" id="JAODUO010000352">
    <property type="protein sequence ID" value="KAK2182494.1"/>
    <property type="molecule type" value="Genomic_DNA"/>
</dbReference>
<gene>
    <name evidence="1" type="ORF">NP493_351g04014</name>
</gene>
<organism evidence="1 2">
    <name type="scientific">Ridgeia piscesae</name>
    <name type="common">Tubeworm</name>
    <dbReference type="NCBI Taxonomy" id="27915"/>
    <lineage>
        <taxon>Eukaryota</taxon>
        <taxon>Metazoa</taxon>
        <taxon>Spiralia</taxon>
        <taxon>Lophotrochozoa</taxon>
        <taxon>Annelida</taxon>
        <taxon>Polychaeta</taxon>
        <taxon>Sedentaria</taxon>
        <taxon>Canalipalpata</taxon>
        <taxon>Sabellida</taxon>
        <taxon>Siboglinidae</taxon>
        <taxon>Ridgeia</taxon>
    </lineage>
</organism>
<proteinExistence type="predicted"/>
<dbReference type="AlphaFoldDB" id="A0AAD9L369"/>
<dbReference type="GO" id="GO:0016972">
    <property type="term" value="F:thiol oxidase activity"/>
    <property type="evidence" value="ECO:0007669"/>
    <property type="project" value="InterPro"/>
</dbReference>
<protein>
    <recommendedName>
        <fullName evidence="3">Sulfhydryl oxidase</fullName>
    </recommendedName>
</protein>
<dbReference type="Proteomes" id="UP001209878">
    <property type="component" value="Unassembled WGS sequence"/>
</dbReference>
<dbReference type="InterPro" id="IPR036774">
    <property type="entry name" value="ERV/ALR_sulphydryl_oxid_sf"/>
</dbReference>
<reference evidence="1" key="1">
    <citation type="journal article" date="2023" name="Mol. Biol. Evol.">
        <title>Third-Generation Sequencing Reveals the Adaptive Role of the Epigenome in Three Deep-Sea Polychaetes.</title>
        <authorList>
            <person name="Perez M."/>
            <person name="Aroh O."/>
            <person name="Sun Y."/>
            <person name="Lan Y."/>
            <person name="Juniper S.K."/>
            <person name="Young C.R."/>
            <person name="Angers B."/>
            <person name="Qian P.Y."/>
        </authorList>
    </citation>
    <scope>NUCLEOTIDE SEQUENCE</scope>
    <source>
        <strain evidence="1">R07B-5</strain>
    </source>
</reference>
<evidence type="ECO:0008006" key="3">
    <source>
        <dbReference type="Google" id="ProtNLM"/>
    </source>
</evidence>
<name>A0AAD9L369_RIDPI</name>
<sequence length="101" mass="11598">MIVHAELTKWDDKTYNPKEVPLLMNDYIQQFFGCRECAENFGIFARRIINEVVGPTDAIFQGLFDPQPGWDEAKVLQYLMMFYAKKNVKQDGVTSSKATVS</sequence>
<evidence type="ECO:0000313" key="2">
    <source>
        <dbReference type="Proteomes" id="UP001209878"/>
    </source>
</evidence>
<evidence type="ECO:0000313" key="1">
    <source>
        <dbReference type="EMBL" id="KAK2182494.1"/>
    </source>
</evidence>
<dbReference type="Gene3D" id="1.20.120.310">
    <property type="entry name" value="ERV/ALR sulfhydryl oxidase domain"/>
    <property type="match status" value="1"/>
</dbReference>